<sequence>MILTYRSLPSVCVCHPLLRLPARDRFGVVMGGEYRHDLFAPLHRRRYCCAGKTQDLKGGQPFVFLGRKLLALDFLLKMNPYILETRCFYPLIRPRQTTAECRTTPPCVIVDRMLTVVLRENPQTYHLHAMFLSQAKLEAAAPMLEQASATMERIRMEQFSQMEIHNAAQCYQWVRGSDIRELEAEAEDFAYQLSRSHAQGTLDARLRRLARQRHADCNHLYRLLAAALAFGQLTLDDAFALRPSCSLVLRSRGDCCDR</sequence>
<accession>A0ABN7ZCQ0</accession>
<evidence type="ECO:0000313" key="1">
    <source>
        <dbReference type="EMBL" id="CAG9183394.1"/>
    </source>
</evidence>
<gene>
    <name evidence="1" type="ORF">LMG32289_05366</name>
</gene>
<keyword evidence="2" id="KW-1185">Reference proteome</keyword>
<comment type="caution">
    <text evidence="1">The sequence shown here is derived from an EMBL/GenBank/DDBJ whole genome shotgun (WGS) entry which is preliminary data.</text>
</comment>
<evidence type="ECO:0000313" key="2">
    <source>
        <dbReference type="Proteomes" id="UP000706525"/>
    </source>
</evidence>
<reference evidence="1 2" key="1">
    <citation type="submission" date="2021-08" db="EMBL/GenBank/DDBJ databases">
        <authorList>
            <person name="Peeters C."/>
        </authorList>
    </citation>
    <scope>NUCLEOTIDE SEQUENCE [LARGE SCALE GENOMIC DNA]</scope>
    <source>
        <strain evidence="1 2">LMG 32289</strain>
    </source>
</reference>
<proteinExistence type="predicted"/>
<organism evidence="1 2">
    <name type="scientific">Cupriavidus pampae</name>
    <dbReference type="NCBI Taxonomy" id="659251"/>
    <lineage>
        <taxon>Bacteria</taxon>
        <taxon>Pseudomonadati</taxon>
        <taxon>Pseudomonadota</taxon>
        <taxon>Betaproteobacteria</taxon>
        <taxon>Burkholderiales</taxon>
        <taxon>Burkholderiaceae</taxon>
        <taxon>Cupriavidus</taxon>
    </lineage>
</organism>
<dbReference type="RefSeq" id="WP_223993901.1">
    <property type="nucleotide sequence ID" value="NZ_CAJZAG010000011.1"/>
</dbReference>
<name>A0ABN7ZCQ0_9BURK</name>
<protein>
    <submittedName>
        <fullName evidence="1">Uncharacterized protein</fullName>
    </submittedName>
</protein>
<dbReference type="Proteomes" id="UP000706525">
    <property type="component" value="Unassembled WGS sequence"/>
</dbReference>
<dbReference type="EMBL" id="CAJZAG010000011">
    <property type="protein sequence ID" value="CAG9183394.1"/>
    <property type="molecule type" value="Genomic_DNA"/>
</dbReference>